<gene>
    <name evidence="1" type="ORF">EVOR1521_LOCUS24549</name>
</gene>
<dbReference type="EMBL" id="CAUJNA010003413">
    <property type="protein sequence ID" value="CAJ1401392.1"/>
    <property type="molecule type" value="Genomic_DNA"/>
</dbReference>
<reference evidence="1" key="1">
    <citation type="submission" date="2023-08" db="EMBL/GenBank/DDBJ databases">
        <authorList>
            <person name="Chen Y."/>
            <person name="Shah S."/>
            <person name="Dougan E. K."/>
            <person name="Thang M."/>
            <person name="Chan C."/>
        </authorList>
    </citation>
    <scope>NUCLEOTIDE SEQUENCE</scope>
</reference>
<dbReference type="AlphaFoldDB" id="A0AA36NBR7"/>
<protein>
    <submittedName>
        <fullName evidence="1">Uncharacterized protein</fullName>
    </submittedName>
</protein>
<name>A0AA36NBR7_9DINO</name>
<keyword evidence="2" id="KW-1185">Reference proteome</keyword>
<comment type="caution">
    <text evidence="1">The sequence shown here is derived from an EMBL/GenBank/DDBJ whole genome shotgun (WGS) entry which is preliminary data.</text>
</comment>
<organism evidence="1 2">
    <name type="scientific">Effrenium voratum</name>
    <dbReference type="NCBI Taxonomy" id="2562239"/>
    <lineage>
        <taxon>Eukaryota</taxon>
        <taxon>Sar</taxon>
        <taxon>Alveolata</taxon>
        <taxon>Dinophyceae</taxon>
        <taxon>Suessiales</taxon>
        <taxon>Symbiodiniaceae</taxon>
        <taxon>Effrenium</taxon>
    </lineage>
</organism>
<proteinExistence type="predicted"/>
<evidence type="ECO:0000313" key="1">
    <source>
        <dbReference type="EMBL" id="CAJ1401392.1"/>
    </source>
</evidence>
<sequence>MAALRLGLRGLRPRLGLRFMSLGPDMPKAEAAGSGLPRWPAGWHDMLQYHFFFEDMFVQARVFLTPSLEEHSLWIFDHATQKVVELENSKERLQQSEGEHLSVQGPRLQISDGPGGGKLALGKDMAIEFKNRHVYSWLPAGMRDELVIHRPDLELSMTYDGRTRVGRGYSKRYFGHYGPHWGYRFIQSSWLGSDKFLWTADATFRLGDGEAKYNYFKLLDGASGELTQADSRDTYQQDCEGFATINGTKYVARVTPLGEWLHDYKGGDTNSRMQLRYCKLHLSCGGETFEGYALNERCFGVL</sequence>
<evidence type="ECO:0000313" key="2">
    <source>
        <dbReference type="Proteomes" id="UP001178507"/>
    </source>
</evidence>
<dbReference type="Proteomes" id="UP001178507">
    <property type="component" value="Unassembled WGS sequence"/>
</dbReference>
<accession>A0AA36NBR7</accession>